<proteinExistence type="inferred from homology"/>
<dbReference type="GO" id="GO:0005737">
    <property type="term" value="C:cytoplasm"/>
    <property type="evidence" value="ECO:0007669"/>
    <property type="project" value="UniProtKB-SubCell"/>
</dbReference>
<evidence type="ECO:0000256" key="9">
    <source>
        <dbReference type="HAMAP-Rule" id="MF_00238"/>
    </source>
</evidence>
<evidence type="ECO:0000256" key="5">
    <source>
        <dbReference type="ARBA" id="ARBA00022840"/>
    </source>
</evidence>
<dbReference type="HAMAP" id="MF_00238">
    <property type="entry name" value="Cytidyl_kinase_type1"/>
    <property type="match status" value="1"/>
</dbReference>
<dbReference type="InterPro" id="IPR003593">
    <property type="entry name" value="AAA+_ATPase"/>
</dbReference>
<comment type="catalytic activity">
    <reaction evidence="7 9">
        <text>dCMP + ATP = dCDP + ADP</text>
        <dbReference type="Rhea" id="RHEA:25094"/>
        <dbReference type="ChEBI" id="CHEBI:30616"/>
        <dbReference type="ChEBI" id="CHEBI:57566"/>
        <dbReference type="ChEBI" id="CHEBI:58593"/>
        <dbReference type="ChEBI" id="CHEBI:456216"/>
        <dbReference type="EC" id="2.7.4.25"/>
    </reaction>
</comment>
<name>A0A833H2C8_9LEPT</name>
<dbReference type="SUPFAM" id="SSF52540">
    <property type="entry name" value="P-loop containing nucleoside triphosphate hydrolases"/>
    <property type="match status" value="1"/>
</dbReference>
<dbReference type="InterPro" id="IPR050812">
    <property type="entry name" value="Preph/Arog_dehydrog"/>
</dbReference>
<dbReference type="InterPro" id="IPR046826">
    <property type="entry name" value="PDH_N"/>
</dbReference>
<accession>A0A833H2C8</accession>
<dbReference type="InterPro" id="IPR027417">
    <property type="entry name" value="P-loop_NTPase"/>
</dbReference>
<keyword evidence="3 9" id="KW-0547">Nucleotide-binding</keyword>
<keyword evidence="4 9" id="KW-0418">Kinase</keyword>
<dbReference type="Proteomes" id="UP000460298">
    <property type="component" value="Unassembled WGS sequence"/>
</dbReference>
<keyword evidence="2 9" id="KW-0808">Transferase</keyword>
<evidence type="ECO:0000256" key="7">
    <source>
        <dbReference type="ARBA" id="ARBA00047615"/>
    </source>
</evidence>
<dbReference type="PROSITE" id="PS51176">
    <property type="entry name" value="PDH_ADH"/>
    <property type="match status" value="1"/>
</dbReference>
<dbReference type="GO" id="GO:0008977">
    <property type="term" value="F:prephenate dehydrogenase (NAD+) activity"/>
    <property type="evidence" value="ECO:0007669"/>
    <property type="project" value="InterPro"/>
</dbReference>
<keyword evidence="9" id="KW-0963">Cytoplasm</keyword>
<dbReference type="Pfam" id="PF20463">
    <property type="entry name" value="PDH_C"/>
    <property type="match status" value="1"/>
</dbReference>
<dbReference type="EMBL" id="WBUI01000006">
    <property type="protein sequence ID" value="KAB2933263.1"/>
    <property type="molecule type" value="Genomic_DNA"/>
</dbReference>
<evidence type="ECO:0000256" key="2">
    <source>
        <dbReference type="ARBA" id="ARBA00022679"/>
    </source>
</evidence>
<dbReference type="GO" id="GO:0004665">
    <property type="term" value="F:prephenate dehydrogenase (NADP+) activity"/>
    <property type="evidence" value="ECO:0007669"/>
    <property type="project" value="InterPro"/>
</dbReference>
<dbReference type="InterPro" id="IPR003099">
    <property type="entry name" value="Prephen_DH"/>
</dbReference>
<dbReference type="InterPro" id="IPR036291">
    <property type="entry name" value="NAD(P)-bd_dom_sf"/>
</dbReference>
<dbReference type="InterPro" id="IPR011994">
    <property type="entry name" value="Cytidylate_kinase_dom"/>
</dbReference>
<evidence type="ECO:0000256" key="3">
    <source>
        <dbReference type="ARBA" id="ARBA00022741"/>
    </source>
</evidence>
<sequence>MISSLKRVVIYGAGMMGASLAHALRHHAQFSGEIIAVVRSDRSAAALREKGLADTILVDVDPTTLAQYEPDFVVLGTPVLSLVQMLPLLKLDCPVTDMGSTRLAIERAARGTSLRFAGSHPMCGSENSGPEALVPDLFVNRLCIIINGIEEAVVDRDADLLDSIETFWKELGMHTFRLDATTHDRIVAGLSHGPHFLSSALAMTYLSDPLLLAKNEESPCAITGGGLRDMLRIAGSNPVMWRDILATNQRPIVDFLKSFRNELDTLIQNAERSDTDWVLTYQGRAHEVRDRIYGNARMGSGNSANLIPATHKASSSLAVGSEKAKPRILSLDGPAGSGKSTVAGMIARRLGCLHADSGAIYRSLTYACMQLLGEQASPEEFGRVFLEQTPDPHGFALRVDYDDGKQLHYLNEEELGLKIRTPSVTARIRYIADHAQYRNRVNELLRELGAKTALIVDGRDIGTVVFPDTPFKFYLDAAVRTRAERRRKELIESGMEAPSLEELEKQIADRDEQDRNRKIGALQIPPGAILIDTSNIDRDMVVSGILAHLQEQF</sequence>
<dbReference type="SMART" id="SM00382">
    <property type="entry name" value="AAA"/>
    <property type="match status" value="1"/>
</dbReference>
<dbReference type="PANTHER" id="PTHR21363:SF0">
    <property type="entry name" value="PREPHENATE DEHYDROGENASE [NADP(+)]"/>
    <property type="match status" value="1"/>
</dbReference>
<keyword evidence="6" id="KW-0560">Oxidoreductase</keyword>
<organism evidence="11 12">
    <name type="scientific">Leptonema illini</name>
    <dbReference type="NCBI Taxonomy" id="183"/>
    <lineage>
        <taxon>Bacteria</taxon>
        <taxon>Pseudomonadati</taxon>
        <taxon>Spirochaetota</taxon>
        <taxon>Spirochaetia</taxon>
        <taxon>Leptospirales</taxon>
        <taxon>Leptospiraceae</taxon>
        <taxon>Leptonema</taxon>
    </lineage>
</organism>
<dbReference type="InterPro" id="IPR008927">
    <property type="entry name" value="6-PGluconate_DH-like_C_sf"/>
</dbReference>
<dbReference type="Pfam" id="PF02153">
    <property type="entry name" value="PDH_N"/>
    <property type="match status" value="1"/>
</dbReference>
<evidence type="ECO:0000256" key="1">
    <source>
        <dbReference type="ARBA" id="ARBA00009427"/>
    </source>
</evidence>
<evidence type="ECO:0000313" key="11">
    <source>
        <dbReference type="EMBL" id="KAB2933263.1"/>
    </source>
</evidence>
<dbReference type="NCBIfam" id="TIGR00017">
    <property type="entry name" value="cmk"/>
    <property type="match status" value="1"/>
</dbReference>
<evidence type="ECO:0000256" key="8">
    <source>
        <dbReference type="ARBA" id="ARBA00048478"/>
    </source>
</evidence>
<dbReference type="Pfam" id="PF02224">
    <property type="entry name" value="Cytidylate_kin"/>
    <property type="match status" value="1"/>
</dbReference>
<dbReference type="InterPro" id="IPR003136">
    <property type="entry name" value="Cytidylate_kin"/>
</dbReference>
<evidence type="ECO:0000256" key="4">
    <source>
        <dbReference type="ARBA" id="ARBA00022777"/>
    </source>
</evidence>
<dbReference type="SUPFAM" id="SSF48179">
    <property type="entry name" value="6-phosphogluconate dehydrogenase C-terminal domain-like"/>
    <property type="match status" value="1"/>
</dbReference>
<dbReference type="CDD" id="cd02020">
    <property type="entry name" value="CMPK"/>
    <property type="match status" value="1"/>
</dbReference>
<dbReference type="EC" id="2.7.4.25" evidence="9"/>
<evidence type="ECO:0000259" key="10">
    <source>
        <dbReference type="PROSITE" id="PS51176"/>
    </source>
</evidence>
<evidence type="ECO:0000313" key="12">
    <source>
        <dbReference type="Proteomes" id="UP000460298"/>
    </source>
</evidence>
<dbReference type="Gene3D" id="3.40.50.300">
    <property type="entry name" value="P-loop containing nucleotide triphosphate hydrolases"/>
    <property type="match status" value="1"/>
</dbReference>
<dbReference type="InterPro" id="IPR046825">
    <property type="entry name" value="PDH_C"/>
</dbReference>
<dbReference type="GO" id="GO:0070403">
    <property type="term" value="F:NAD+ binding"/>
    <property type="evidence" value="ECO:0007669"/>
    <property type="project" value="InterPro"/>
</dbReference>
<keyword evidence="5 9" id="KW-0067">ATP-binding</keyword>
<dbReference type="Gene3D" id="3.40.50.720">
    <property type="entry name" value="NAD(P)-binding Rossmann-like Domain"/>
    <property type="match status" value="1"/>
</dbReference>
<dbReference type="GO" id="GO:0036431">
    <property type="term" value="F:dCMP kinase activity"/>
    <property type="evidence" value="ECO:0007669"/>
    <property type="project" value="InterPro"/>
</dbReference>
<dbReference type="GO" id="GO:0005524">
    <property type="term" value="F:ATP binding"/>
    <property type="evidence" value="ECO:0007669"/>
    <property type="project" value="UniProtKB-UniRule"/>
</dbReference>
<dbReference type="GO" id="GO:0006220">
    <property type="term" value="P:pyrimidine nucleotide metabolic process"/>
    <property type="evidence" value="ECO:0007669"/>
    <property type="project" value="UniProtKB-UniRule"/>
</dbReference>
<comment type="catalytic activity">
    <reaction evidence="8 9">
        <text>CMP + ATP = CDP + ADP</text>
        <dbReference type="Rhea" id="RHEA:11600"/>
        <dbReference type="ChEBI" id="CHEBI:30616"/>
        <dbReference type="ChEBI" id="CHEBI:58069"/>
        <dbReference type="ChEBI" id="CHEBI:60377"/>
        <dbReference type="ChEBI" id="CHEBI:456216"/>
        <dbReference type="EC" id="2.7.4.25"/>
    </reaction>
</comment>
<gene>
    <name evidence="9 11" type="primary">cmk</name>
    <name evidence="11" type="ORF">F9K24_07905</name>
</gene>
<dbReference type="GO" id="GO:0006571">
    <property type="term" value="P:tyrosine biosynthetic process"/>
    <property type="evidence" value="ECO:0007669"/>
    <property type="project" value="InterPro"/>
</dbReference>
<evidence type="ECO:0000256" key="6">
    <source>
        <dbReference type="ARBA" id="ARBA00023002"/>
    </source>
</evidence>
<comment type="caution">
    <text evidence="11">The sequence shown here is derived from an EMBL/GenBank/DDBJ whole genome shotgun (WGS) entry which is preliminary data.</text>
</comment>
<dbReference type="AlphaFoldDB" id="A0A833H2C8"/>
<comment type="similarity">
    <text evidence="1 9">Belongs to the cytidylate kinase family. Type 1 subfamily.</text>
</comment>
<protein>
    <recommendedName>
        <fullName evidence="9">Cytidylate kinase</fullName>
        <shortName evidence="9">CK</shortName>
        <ecNumber evidence="9">2.7.4.25</ecNumber>
    </recommendedName>
    <alternativeName>
        <fullName evidence="9">Cytidine monophosphate kinase</fullName>
        <shortName evidence="9">CMP kinase</shortName>
    </alternativeName>
</protein>
<reference evidence="11 12" key="1">
    <citation type="submission" date="2019-10" db="EMBL/GenBank/DDBJ databases">
        <title>Extracellular Electron Transfer in a Candidatus Methanoperedens spp. Enrichment Culture.</title>
        <authorList>
            <person name="Berger S."/>
            <person name="Rangel Shaw D."/>
            <person name="Berben T."/>
            <person name="In 'T Zandt M."/>
            <person name="Frank J."/>
            <person name="Reimann J."/>
            <person name="Jetten M.S.M."/>
            <person name="Welte C.U."/>
        </authorList>
    </citation>
    <scope>NUCLEOTIDE SEQUENCE [LARGE SCALE GENOMIC DNA]</scope>
    <source>
        <strain evidence="11">SB12</strain>
    </source>
</reference>
<feature type="binding site" evidence="9">
    <location>
        <begin position="333"/>
        <end position="341"/>
    </location>
    <ligand>
        <name>ATP</name>
        <dbReference type="ChEBI" id="CHEBI:30616"/>
    </ligand>
</feature>
<feature type="domain" description="Prephenate/arogenate dehydrogenase" evidence="10">
    <location>
        <begin position="6"/>
        <end position="300"/>
    </location>
</feature>
<dbReference type="PANTHER" id="PTHR21363">
    <property type="entry name" value="PREPHENATE DEHYDROGENASE"/>
    <property type="match status" value="1"/>
</dbReference>
<comment type="subcellular location">
    <subcellularLocation>
        <location evidence="9">Cytoplasm</location>
    </subcellularLocation>
</comment>
<dbReference type="Gene3D" id="1.10.3660.10">
    <property type="entry name" value="6-phosphogluconate dehydrogenase C-terminal like domain"/>
    <property type="match status" value="1"/>
</dbReference>
<dbReference type="SUPFAM" id="SSF51735">
    <property type="entry name" value="NAD(P)-binding Rossmann-fold domains"/>
    <property type="match status" value="1"/>
</dbReference>